<comment type="caution">
    <text evidence="1">The sequence shown here is derived from an EMBL/GenBank/DDBJ whole genome shotgun (WGS) entry which is preliminary data.</text>
</comment>
<dbReference type="AlphaFoldDB" id="A0AAN9YA99"/>
<organism evidence="1 2">
    <name type="scientific">Parthenolecanium corni</name>
    <dbReference type="NCBI Taxonomy" id="536013"/>
    <lineage>
        <taxon>Eukaryota</taxon>
        <taxon>Metazoa</taxon>
        <taxon>Ecdysozoa</taxon>
        <taxon>Arthropoda</taxon>
        <taxon>Hexapoda</taxon>
        <taxon>Insecta</taxon>
        <taxon>Pterygota</taxon>
        <taxon>Neoptera</taxon>
        <taxon>Paraneoptera</taxon>
        <taxon>Hemiptera</taxon>
        <taxon>Sternorrhyncha</taxon>
        <taxon>Coccoidea</taxon>
        <taxon>Coccidae</taxon>
        <taxon>Parthenolecanium</taxon>
    </lineage>
</organism>
<reference evidence="1 2" key="1">
    <citation type="submission" date="2024-03" db="EMBL/GenBank/DDBJ databases">
        <title>Adaptation during the transition from Ophiocordyceps entomopathogen to insect associate is accompanied by gene loss and intensified selection.</title>
        <authorList>
            <person name="Ward C.M."/>
            <person name="Onetto C.A."/>
            <person name="Borneman A.R."/>
        </authorList>
    </citation>
    <scope>NUCLEOTIDE SEQUENCE [LARGE SCALE GENOMIC DNA]</scope>
    <source>
        <strain evidence="1">AWRI1</strain>
        <tissue evidence="1">Single Adult Female</tissue>
    </source>
</reference>
<evidence type="ECO:0000313" key="1">
    <source>
        <dbReference type="EMBL" id="KAK7604024.1"/>
    </source>
</evidence>
<accession>A0AAN9YA99</accession>
<evidence type="ECO:0000313" key="2">
    <source>
        <dbReference type="Proteomes" id="UP001367676"/>
    </source>
</evidence>
<name>A0AAN9YA99_9HEMI</name>
<dbReference type="EMBL" id="JBBCAQ010000004">
    <property type="protein sequence ID" value="KAK7604024.1"/>
    <property type="molecule type" value="Genomic_DNA"/>
</dbReference>
<proteinExistence type="predicted"/>
<sequence length="76" mass="8080">MPCSSFATLQTLNKCLSSSVCIPSNSSPVEVASATDNRARCFHIENRYPPACGFNGGGIPDNCAMNSRIDLSVVKK</sequence>
<keyword evidence="2" id="KW-1185">Reference proteome</keyword>
<protein>
    <submittedName>
        <fullName evidence="1">Uncharacterized protein</fullName>
    </submittedName>
</protein>
<dbReference type="Proteomes" id="UP001367676">
    <property type="component" value="Unassembled WGS sequence"/>
</dbReference>
<gene>
    <name evidence="1" type="ORF">V9T40_004297</name>
</gene>